<gene>
    <name evidence="1" type="ORF">HPBE_LOCUS17738</name>
</gene>
<accession>A0A3P8BU01</accession>
<dbReference type="Proteomes" id="UP000050761">
    <property type="component" value="Unassembled WGS sequence"/>
</dbReference>
<dbReference type="AlphaFoldDB" id="A0A183G7H4"/>
<evidence type="ECO:0000313" key="3">
    <source>
        <dbReference type="WBParaSite" id="HPBE_0001773901-mRNA-1"/>
    </source>
</evidence>
<name>A0A183G7H4_HELPZ</name>
<sequence length="66" mass="7120">MGVKTDGQLLHHLRFADDIVLLTPSIGQTVAERQASPAGFPGCQENTKTPTQALVGLLRESSERMT</sequence>
<reference evidence="1 2" key="1">
    <citation type="submission" date="2018-11" db="EMBL/GenBank/DDBJ databases">
        <authorList>
            <consortium name="Pathogen Informatics"/>
        </authorList>
    </citation>
    <scope>NUCLEOTIDE SEQUENCE [LARGE SCALE GENOMIC DNA]</scope>
</reference>
<dbReference type="EMBL" id="UZAH01030230">
    <property type="protein sequence ID" value="VDP09775.1"/>
    <property type="molecule type" value="Genomic_DNA"/>
</dbReference>
<protein>
    <submittedName>
        <fullName evidence="3">Reverse transcriptase domain-containing protein</fullName>
    </submittedName>
</protein>
<organism evidence="2 3">
    <name type="scientific">Heligmosomoides polygyrus</name>
    <name type="common">Parasitic roundworm</name>
    <dbReference type="NCBI Taxonomy" id="6339"/>
    <lineage>
        <taxon>Eukaryota</taxon>
        <taxon>Metazoa</taxon>
        <taxon>Ecdysozoa</taxon>
        <taxon>Nematoda</taxon>
        <taxon>Chromadorea</taxon>
        <taxon>Rhabditida</taxon>
        <taxon>Rhabditina</taxon>
        <taxon>Rhabditomorpha</taxon>
        <taxon>Strongyloidea</taxon>
        <taxon>Heligmosomidae</taxon>
        <taxon>Heligmosomoides</taxon>
    </lineage>
</organism>
<proteinExistence type="predicted"/>
<reference evidence="3" key="2">
    <citation type="submission" date="2019-09" db="UniProtKB">
        <authorList>
            <consortium name="WormBaseParasite"/>
        </authorList>
    </citation>
    <scope>IDENTIFICATION</scope>
</reference>
<dbReference type="WBParaSite" id="HPBE_0001773901-mRNA-1">
    <property type="protein sequence ID" value="HPBE_0001773901-mRNA-1"/>
    <property type="gene ID" value="HPBE_0001773901"/>
</dbReference>
<evidence type="ECO:0000313" key="1">
    <source>
        <dbReference type="EMBL" id="VDP09775.1"/>
    </source>
</evidence>
<accession>A0A183G7H4</accession>
<evidence type="ECO:0000313" key="2">
    <source>
        <dbReference type="Proteomes" id="UP000050761"/>
    </source>
</evidence>
<keyword evidence="2" id="KW-1185">Reference proteome</keyword>
<dbReference type="OrthoDB" id="5867844at2759"/>